<reference evidence="2" key="1">
    <citation type="submission" date="2014-05" db="EMBL/GenBank/DDBJ databases">
        <title>The transcriptome of the halophilic microalga Tetraselmis sp. GSL018 isolated from the Great Salt Lake, Utah.</title>
        <authorList>
            <person name="Jinkerson R.E."/>
            <person name="D'Adamo S."/>
            <person name="Posewitz M.C."/>
        </authorList>
    </citation>
    <scope>NUCLEOTIDE SEQUENCE</scope>
    <source>
        <strain evidence="2">GSL018</strain>
    </source>
</reference>
<feature type="compositionally biased region" description="Basic residues" evidence="1">
    <location>
        <begin position="22"/>
        <end position="33"/>
    </location>
</feature>
<gene>
    <name evidence="2" type="ORF">TSPGSL018_1898</name>
</gene>
<name>A0A061RHJ0_9CHLO</name>
<protein>
    <submittedName>
        <fullName evidence="2">Uncharacterized protein</fullName>
    </submittedName>
</protein>
<feature type="region of interest" description="Disordered" evidence="1">
    <location>
        <begin position="1"/>
        <end position="33"/>
    </location>
</feature>
<sequence length="136" mass="14831">REGGREGGMALAPPSHPPSKEKQRRGHGGRKSRCKSCWHKLGMGIGSYAERLARLRSSVQYQTMRQCPGDFVGGFCVSQRRGGLGGGIRCTGGEPEAALSAHLCHEIVHHKGVHLFLPDIHRSKSLLPFLLGEDRP</sequence>
<accession>A0A061RHJ0</accession>
<dbReference type="EMBL" id="GBEZ01014645">
    <property type="protein sequence ID" value="JAC71443.1"/>
    <property type="molecule type" value="Transcribed_RNA"/>
</dbReference>
<dbReference type="AlphaFoldDB" id="A0A061RHJ0"/>
<evidence type="ECO:0000313" key="2">
    <source>
        <dbReference type="EMBL" id="JAC71443.1"/>
    </source>
</evidence>
<proteinExistence type="predicted"/>
<organism evidence="2">
    <name type="scientific">Tetraselmis sp. GSL018</name>
    <dbReference type="NCBI Taxonomy" id="582737"/>
    <lineage>
        <taxon>Eukaryota</taxon>
        <taxon>Viridiplantae</taxon>
        <taxon>Chlorophyta</taxon>
        <taxon>core chlorophytes</taxon>
        <taxon>Chlorodendrophyceae</taxon>
        <taxon>Chlorodendrales</taxon>
        <taxon>Chlorodendraceae</taxon>
        <taxon>Tetraselmis</taxon>
    </lineage>
</organism>
<evidence type="ECO:0000256" key="1">
    <source>
        <dbReference type="SAM" id="MobiDB-lite"/>
    </source>
</evidence>
<feature type="non-terminal residue" evidence="2">
    <location>
        <position position="1"/>
    </location>
</feature>